<accession>X1BAT1</accession>
<comment type="caution">
    <text evidence="1">The sequence shown here is derived from an EMBL/GenBank/DDBJ whole genome shotgun (WGS) entry which is preliminary data.</text>
</comment>
<protein>
    <submittedName>
        <fullName evidence="1">Uncharacterized protein</fullName>
    </submittedName>
</protein>
<sequence>YSGGNFESSQNAGVSWTSYTYYDFMFEEWGEVSSEQHYDRSHTALLGLLPIASRNNVLARTKVALLGLKAIVTRGTGYWVSPTSHDDPDAFWSSETNAYDDNEATYAMSISIPPSTLGDSLVLIHAALDCSKLRFIAKDYDSRIDYIDLDVYYGDAWHDVYQGDFTDEVWVEKDIPAGTQSVTQARLRFHNSHVSSYCTAMVYEFDFWKITEGTHFERLYTALLGLKTTAARALSLGRIKTALLGLKPTGIRTIAGNYVREGIVYLGLKTTATRTVVLTYVDTALLGLKTIASRAIAYPHTGVALLGLKATAVR</sequence>
<dbReference type="EMBL" id="BART01015186">
    <property type="protein sequence ID" value="GAG81248.1"/>
    <property type="molecule type" value="Genomic_DNA"/>
</dbReference>
<gene>
    <name evidence="1" type="ORF">S01H4_29563</name>
</gene>
<organism evidence="1">
    <name type="scientific">marine sediment metagenome</name>
    <dbReference type="NCBI Taxonomy" id="412755"/>
    <lineage>
        <taxon>unclassified sequences</taxon>
        <taxon>metagenomes</taxon>
        <taxon>ecological metagenomes</taxon>
    </lineage>
</organism>
<proteinExistence type="predicted"/>
<name>X1BAT1_9ZZZZ</name>
<reference evidence="1" key="1">
    <citation type="journal article" date="2014" name="Front. Microbiol.">
        <title>High frequency of phylogenetically diverse reductive dehalogenase-homologous genes in deep subseafloor sedimentary metagenomes.</title>
        <authorList>
            <person name="Kawai M."/>
            <person name="Futagami T."/>
            <person name="Toyoda A."/>
            <person name="Takaki Y."/>
            <person name="Nishi S."/>
            <person name="Hori S."/>
            <person name="Arai W."/>
            <person name="Tsubouchi T."/>
            <person name="Morono Y."/>
            <person name="Uchiyama I."/>
            <person name="Ito T."/>
            <person name="Fujiyama A."/>
            <person name="Inagaki F."/>
            <person name="Takami H."/>
        </authorList>
    </citation>
    <scope>NUCLEOTIDE SEQUENCE</scope>
    <source>
        <strain evidence="1">Expedition CK06-06</strain>
    </source>
</reference>
<feature type="non-terminal residue" evidence="1">
    <location>
        <position position="314"/>
    </location>
</feature>
<dbReference type="AlphaFoldDB" id="X1BAT1"/>
<evidence type="ECO:0000313" key="1">
    <source>
        <dbReference type="EMBL" id="GAG81248.1"/>
    </source>
</evidence>
<feature type="non-terminal residue" evidence="1">
    <location>
        <position position="1"/>
    </location>
</feature>